<dbReference type="Pfam" id="PF00239">
    <property type="entry name" value="Resolvase"/>
    <property type="match status" value="1"/>
</dbReference>
<dbReference type="SUPFAM" id="SSF53041">
    <property type="entry name" value="Resolvase-like"/>
    <property type="match status" value="1"/>
</dbReference>
<evidence type="ECO:0000313" key="7">
    <source>
        <dbReference type="EMBL" id="PHN05404.1"/>
    </source>
</evidence>
<dbReference type="PROSITE" id="PS00397">
    <property type="entry name" value="RECOMBINASES_1"/>
    <property type="match status" value="1"/>
</dbReference>
<keyword evidence="2" id="KW-0238">DNA-binding</keyword>
<comment type="caution">
    <text evidence="7">The sequence shown here is derived from an EMBL/GenBank/DDBJ whole genome shotgun (WGS) entry which is preliminary data.</text>
</comment>
<dbReference type="InterPro" id="IPR036162">
    <property type="entry name" value="Resolvase-like_N_sf"/>
</dbReference>
<proteinExistence type="predicted"/>
<dbReference type="OrthoDB" id="9797501at2"/>
<dbReference type="GO" id="GO:0003677">
    <property type="term" value="F:DNA binding"/>
    <property type="evidence" value="ECO:0007669"/>
    <property type="project" value="UniProtKB-KW"/>
</dbReference>
<dbReference type="InterPro" id="IPR006118">
    <property type="entry name" value="Recombinase_CS"/>
</dbReference>
<feature type="domain" description="Resolvase/invertase-type recombinase catalytic" evidence="6">
    <location>
        <begin position="1"/>
        <end position="97"/>
    </location>
</feature>
<dbReference type="PROSITE" id="PS51736">
    <property type="entry name" value="RECOMBINASES_3"/>
    <property type="match status" value="1"/>
</dbReference>
<evidence type="ECO:0000256" key="5">
    <source>
        <dbReference type="PROSITE-ProRule" id="PRU10137"/>
    </source>
</evidence>
<accession>A0A2D0NA66</accession>
<organism evidence="7 8">
    <name type="scientific">Flavilitoribacter nigricans (strain ATCC 23147 / DSM 23189 / NBRC 102662 / NCIMB 1420 / SS-2)</name>
    <name type="common">Lewinella nigricans</name>
    <dbReference type="NCBI Taxonomy" id="1122177"/>
    <lineage>
        <taxon>Bacteria</taxon>
        <taxon>Pseudomonadati</taxon>
        <taxon>Bacteroidota</taxon>
        <taxon>Saprospiria</taxon>
        <taxon>Saprospirales</taxon>
        <taxon>Lewinellaceae</taxon>
        <taxon>Flavilitoribacter</taxon>
    </lineage>
</organism>
<keyword evidence="1" id="KW-0229">DNA integration</keyword>
<dbReference type="InterPro" id="IPR006119">
    <property type="entry name" value="Resolv_N"/>
</dbReference>
<dbReference type="InterPro" id="IPR050639">
    <property type="entry name" value="SSR_resolvase"/>
</dbReference>
<dbReference type="PANTHER" id="PTHR30461">
    <property type="entry name" value="DNA-INVERTASE FROM LAMBDOID PROPHAGE"/>
    <property type="match status" value="1"/>
</dbReference>
<keyword evidence="3" id="KW-0233">DNA recombination</keyword>
<dbReference type="RefSeq" id="WP_099150981.1">
    <property type="nucleotide sequence ID" value="NZ_PDUD01000021.1"/>
</dbReference>
<keyword evidence="8" id="KW-1185">Reference proteome</keyword>
<dbReference type="PROSITE" id="PS00398">
    <property type="entry name" value="RECOMBINASES_2"/>
    <property type="match status" value="1"/>
</dbReference>
<protein>
    <recommendedName>
        <fullName evidence="6">Resolvase/invertase-type recombinase catalytic domain-containing protein</fullName>
    </recommendedName>
</protein>
<dbReference type="SMART" id="SM00857">
    <property type="entry name" value="Resolvase"/>
    <property type="match status" value="1"/>
</dbReference>
<evidence type="ECO:0000313" key="8">
    <source>
        <dbReference type="Proteomes" id="UP000223913"/>
    </source>
</evidence>
<dbReference type="Proteomes" id="UP000223913">
    <property type="component" value="Unassembled WGS sequence"/>
</dbReference>
<name>A0A2D0NA66_FLAN2</name>
<evidence type="ECO:0000256" key="1">
    <source>
        <dbReference type="ARBA" id="ARBA00022908"/>
    </source>
</evidence>
<dbReference type="EMBL" id="PDUD01000021">
    <property type="protein sequence ID" value="PHN05404.1"/>
    <property type="molecule type" value="Genomic_DNA"/>
</dbReference>
<dbReference type="AlphaFoldDB" id="A0A2D0NA66"/>
<dbReference type="PANTHER" id="PTHR30461:SF2">
    <property type="entry name" value="SERINE RECOMBINASE PINE-RELATED"/>
    <property type="match status" value="1"/>
</dbReference>
<evidence type="ECO:0000259" key="6">
    <source>
        <dbReference type="PROSITE" id="PS51736"/>
    </source>
</evidence>
<evidence type="ECO:0000256" key="2">
    <source>
        <dbReference type="ARBA" id="ARBA00023125"/>
    </source>
</evidence>
<dbReference type="GO" id="GO:0015074">
    <property type="term" value="P:DNA integration"/>
    <property type="evidence" value="ECO:0007669"/>
    <property type="project" value="UniProtKB-KW"/>
</dbReference>
<gene>
    <name evidence="7" type="ORF">CRP01_15515</name>
</gene>
<evidence type="ECO:0000256" key="3">
    <source>
        <dbReference type="ARBA" id="ARBA00023172"/>
    </source>
</evidence>
<dbReference type="GO" id="GO:0000150">
    <property type="term" value="F:DNA strand exchange activity"/>
    <property type="evidence" value="ECO:0007669"/>
    <property type="project" value="InterPro"/>
</dbReference>
<reference evidence="7 8" key="1">
    <citation type="submission" date="2017-10" db="EMBL/GenBank/DDBJ databases">
        <title>The draft genome sequence of Lewinella nigricans NBRC 102662.</title>
        <authorList>
            <person name="Wang K."/>
        </authorList>
    </citation>
    <scope>NUCLEOTIDE SEQUENCE [LARGE SCALE GENOMIC DNA]</scope>
    <source>
        <strain evidence="7 8">NBRC 102662</strain>
    </source>
</reference>
<dbReference type="Gene3D" id="3.40.50.1390">
    <property type="entry name" value="Resolvase, N-terminal catalytic domain"/>
    <property type="match status" value="1"/>
</dbReference>
<dbReference type="CDD" id="cd03768">
    <property type="entry name" value="SR_ResInv"/>
    <property type="match status" value="1"/>
</dbReference>
<evidence type="ECO:0000256" key="4">
    <source>
        <dbReference type="PIRSR" id="PIRSR606118-50"/>
    </source>
</evidence>
<sequence length="97" mass="11100">MKIGYARVSTKEQNLSLQLDALQKEGCKQIYQEKISGAKAARPELRRMIDQLREGDVIITWKLDRMGRSLRDLINLVNEIEEKGAGVLFPNRATKNE</sequence>
<feature type="active site" description="O-(5'-phospho-DNA)-serine intermediate" evidence="4 5">
    <location>
        <position position="9"/>
    </location>
</feature>